<dbReference type="Proteomes" id="UP000027265">
    <property type="component" value="Unassembled WGS sequence"/>
</dbReference>
<protein>
    <submittedName>
        <fullName evidence="3">Uncharacterized protein</fullName>
    </submittedName>
</protein>
<feature type="region of interest" description="Disordered" evidence="1">
    <location>
        <begin position="92"/>
        <end position="120"/>
    </location>
</feature>
<feature type="compositionally biased region" description="Pro residues" evidence="1">
    <location>
        <begin position="96"/>
        <end position="115"/>
    </location>
</feature>
<evidence type="ECO:0000256" key="2">
    <source>
        <dbReference type="SAM" id="Phobius"/>
    </source>
</evidence>
<keyword evidence="4" id="KW-1185">Reference proteome</keyword>
<evidence type="ECO:0000313" key="3">
    <source>
        <dbReference type="EMBL" id="KDQ48875.1"/>
    </source>
</evidence>
<keyword evidence="2" id="KW-1133">Transmembrane helix</keyword>
<organism evidence="3 4">
    <name type="scientific">Jaapia argillacea MUCL 33604</name>
    <dbReference type="NCBI Taxonomy" id="933084"/>
    <lineage>
        <taxon>Eukaryota</taxon>
        <taxon>Fungi</taxon>
        <taxon>Dikarya</taxon>
        <taxon>Basidiomycota</taxon>
        <taxon>Agaricomycotina</taxon>
        <taxon>Agaricomycetes</taxon>
        <taxon>Agaricomycetidae</taxon>
        <taxon>Jaapiales</taxon>
        <taxon>Jaapiaceae</taxon>
        <taxon>Jaapia</taxon>
    </lineage>
</organism>
<keyword evidence="2" id="KW-0472">Membrane</keyword>
<dbReference type="AlphaFoldDB" id="A0A067P4U4"/>
<accession>A0A067P4U4</accession>
<feature type="region of interest" description="Disordered" evidence="1">
    <location>
        <begin position="201"/>
        <end position="253"/>
    </location>
</feature>
<proteinExistence type="predicted"/>
<name>A0A067P4U4_9AGAM</name>
<feature type="transmembrane region" description="Helical" evidence="2">
    <location>
        <begin position="12"/>
        <end position="30"/>
    </location>
</feature>
<keyword evidence="2" id="KW-0812">Transmembrane</keyword>
<dbReference type="EMBL" id="KL197998">
    <property type="protein sequence ID" value="KDQ48875.1"/>
    <property type="molecule type" value="Genomic_DNA"/>
</dbReference>
<sequence>MPAREIDTVINFICRIILLLMEGIHLSILLCSYARGALIHVHGRLLQLVISTTRATYQPIAVHEIHFHINPEGGVGYHLGDLYNEEDVLRPWQTAPTPPPPTAPLPETPDFPTSPPHSYTPIIIENDLLSPVSVQRTPSPTPSTGWDPLDRLRERLEQLNNRSNPEPPSTRGNTPDYENYETADELDMTTLLELINNLALNTDSPANTSPKSTDTPSTPFTFDPNPSDTLDIPPPPSPNPFQPPGPDYGWGNE</sequence>
<gene>
    <name evidence="3" type="ORF">JAAARDRAFT_201380</name>
</gene>
<feature type="region of interest" description="Disordered" evidence="1">
    <location>
        <begin position="158"/>
        <end position="179"/>
    </location>
</feature>
<evidence type="ECO:0000256" key="1">
    <source>
        <dbReference type="SAM" id="MobiDB-lite"/>
    </source>
</evidence>
<evidence type="ECO:0000313" key="4">
    <source>
        <dbReference type="Proteomes" id="UP000027265"/>
    </source>
</evidence>
<reference evidence="4" key="1">
    <citation type="journal article" date="2014" name="Proc. Natl. Acad. Sci. U.S.A.">
        <title>Extensive sampling of basidiomycete genomes demonstrates inadequacy of the white-rot/brown-rot paradigm for wood decay fungi.</title>
        <authorList>
            <person name="Riley R."/>
            <person name="Salamov A.A."/>
            <person name="Brown D.W."/>
            <person name="Nagy L.G."/>
            <person name="Floudas D."/>
            <person name="Held B.W."/>
            <person name="Levasseur A."/>
            <person name="Lombard V."/>
            <person name="Morin E."/>
            <person name="Otillar R."/>
            <person name="Lindquist E.A."/>
            <person name="Sun H."/>
            <person name="LaButti K.M."/>
            <person name="Schmutz J."/>
            <person name="Jabbour D."/>
            <person name="Luo H."/>
            <person name="Baker S.E."/>
            <person name="Pisabarro A.G."/>
            <person name="Walton J.D."/>
            <person name="Blanchette R.A."/>
            <person name="Henrissat B."/>
            <person name="Martin F."/>
            <person name="Cullen D."/>
            <person name="Hibbett D.S."/>
            <person name="Grigoriev I.V."/>
        </authorList>
    </citation>
    <scope>NUCLEOTIDE SEQUENCE [LARGE SCALE GENOMIC DNA]</scope>
    <source>
        <strain evidence="4">MUCL 33604</strain>
    </source>
</reference>
<feature type="compositionally biased region" description="Low complexity" evidence="1">
    <location>
        <begin position="207"/>
        <end position="231"/>
    </location>
</feature>
<feature type="compositionally biased region" description="Pro residues" evidence="1">
    <location>
        <begin position="232"/>
        <end position="246"/>
    </location>
</feature>
<dbReference type="HOGENOM" id="CLU_113809_0_0_1"/>
<dbReference type="InParanoid" id="A0A067P4U4"/>